<dbReference type="GO" id="GO:0000981">
    <property type="term" value="F:DNA-binding transcription factor activity, RNA polymerase II-specific"/>
    <property type="evidence" value="ECO:0007669"/>
    <property type="project" value="TreeGrafter"/>
</dbReference>
<organism evidence="11 12">
    <name type="scientific">Acrobeloides nanus</name>
    <dbReference type="NCBI Taxonomy" id="290746"/>
    <lineage>
        <taxon>Eukaryota</taxon>
        <taxon>Metazoa</taxon>
        <taxon>Ecdysozoa</taxon>
        <taxon>Nematoda</taxon>
        <taxon>Chromadorea</taxon>
        <taxon>Rhabditida</taxon>
        <taxon>Tylenchina</taxon>
        <taxon>Cephalobomorpha</taxon>
        <taxon>Cephaloboidea</taxon>
        <taxon>Cephalobidae</taxon>
        <taxon>Acrobeloides</taxon>
    </lineage>
</organism>
<keyword evidence="4 7" id="KW-0863">Zinc-finger</keyword>
<dbReference type="SUPFAM" id="SSF54695">
    <property type="entry name" value="POZ domain"/>
    <property type="match status" value="1"/>
</dbReference>
<dbReference type="GO" id="GO:0051260">
    <property type="term" value="P:protein homooligomerization"/>
    <property type="evidence" value="ECO:0007669"/>
    <property type="project" value="InterPro"/>
</dbReference>
<feature type="compositionally biased region" description="Basic and acidic residues" evidence="8">
    <location>
        <begin position="369"/>
        <end position="378"/>
    </location>
</feature>
<dbReference type="InterPro" id="IPR056436">
    <property type="entry name" value="Znf-C2H2_ZIC1-5/GLI1-3-like"/>
</dbReference>
<sequence length="394" mass="45491">MVSNAVATDHIIKLNVGGEYFSTLHSTLTSIPDSYFSRLLSGETTCNMDETGAIFLDRDPVLFRKILQFLRTHSISSITGVDKKLIRDEVEFYGITPLLEYLNDKARKRAYPSSASGSSGLETMSSLLTGLDDELDQAVAKNVEHAKSVVKNIMKSEVSNAFQQQKDVPKFRRLRGRPKKKLKSDISKMEPLEFVCDWEKCHRAFDVLESLVKHVEEQHVETQTSSNGIYCRWEKCERANSFSAPYLLSMHLRKHTGERPFKCEVKDCDQTFARKENMRAHMRRHLEDRTFQCRQCEKSFRCVSDKLNHEKSVHSNEKPYVCLECPKKSYKDTTALRKHYSEKHGPESWKEYRKRANATPKEYVLKSRTLENELKLQENEPTPSSSVESRSFSP</sequence>
<dbReference type="Pfam" id="PF00096">
    <property type="entry name" value="zf-C2H2"/>
    <property type="match status" value="1"/>
</dbReference>
<evidence type="ECO:0000256" key="7">
    <source>
        <dbReference type="PROSITE-ProRule" id="PRU00042"/>
    </source>
</evidence>
<dbReference type="InterPro" id="IPR013087">
    <property type="entry name" value="Znf_C2H2_type"/>
</dbReference>
<dbReference type="PROSITE" id="PS50097">
    <property type="entry name" value="BTB"/>
    <property type="match status" value="1"/>
</dbReference>
<dbReference type="SMART" id="SM00355">
    <property type="entry name" value="ZnF_C2H2"/>
    <property type="match status" value="5"/>
</dbReference>
<keyword evidence="5" id="KW-0862">Zinc</keyword>
<reference evidence="12" key="1">
    <citation type="submission" date="2022-11" db="UniProtKB">
        <authorList>
            <consortium name="WormBaseParasite"/>
        </authorList>
    </citation>
    <scope>IDENTIFICATION</scope>
</reference>
<dbReference type="GO" id="GO:0000978">
    <property type="term" value="F:RNA polymerase II cis-regulatory region sequence-specific DNA binding"/>
    <property type="evidence" value="ECO:0007669"/>
    <property type="project" value="TreeGrafter"/>
</dbReference>
<dbReference type="Proteomes" id="UP000887540">
    <property type="component" value="Unplaced"/>
</dbReference>
<dbReference type="PROSITE" id="PS50157">
    <property type="entry name" value="ZINC_FINGER_C2H2_2"/>
    <property type="match status" value="4"/>
</dbReference>
<dbReference type="SUPFAM" id="SSF57667">
    <property type="entry name" value="beta-beta-alpha zinc fingers"/>
    <property type="match status" value="3"/>
</dbReference>
<feature type="region of interest" description="Disordered" evidence="8">
    <location>
        <begin position="369"/>
        <end position="394"/>
    </location>
</feature>
<feature type="domain" description="BTB" evidence="9">
    <location>
        <begin position="8"/>
        <end position="79"/>
    </location>
</feature>
<evidence type="ECO:0000256" key="6">
    <source>
        <dbReference type="ARBA" id="ARBA00023242"/>
    </source>
</evidence>
<evidence type="ECO:0000256" key="5">
    <source>
        <dbReference type="ARBA" id="ARBA00022833"/>
    </source>
</evidence>
<dbReference type="PANTHER" id="PTHR45718:SF4">
    <property type="entry name" value="TRANSCRIPTIONAL ACTIVATOR CUBITUS INTERRUPTUS"/>
    <property type="match status" value="1"/>
</dbReference>
<dbReference type="InterPro" id="IPR003131">
    <property type="entry name" value="T1-type_BTB"/>
</dbReference>
<feature type="domain" description="C2H2-type" evidence="10">
    <location>
        <begin position="229"/>
        <end position="260"/>
    </location>
</feature>
<proteinExistence type="predicted"/>
<evidence type="ECO:0000313" key="11">
    <source>
        <dbReference type="Proteomes" id="UP000887540"/>
    </source>
</evidence>
<dbReference type="AlphaFoldDB" id="A0A914D5S0"/>
<accession>A0A914D5S0</accession>
<evidence type="ECO:0000313" key="12">
    <source>
        <dbReference type="WBParaSite" id="ACRNAN_scaffold1896.g10076.t1"/>
    </source>
</evidence>
<dbReference type="FunFam" id="3.30.160.60:FF:000624">
    <property type="entry name" value="zinc finger protein 697"/>
    <property type="match status" value="1"/>
</dbReference>
<dbReference type="GO" id="GO:0005634">
    <property type="term" value="C:nucleus"/>
    <property type="evidence" value="ECO:0007669"/>
    <property type="project" value="UniProtKB-SubCell"/>
</dbReference>
<dbReference type="GO" id="GO:0008270">
    <property type="term" value="F:zinc ion binding"/>
    <property type="evidence" value="ECO:0007669"/>
    <property type="project" value="UniProtKB-KW"/>
</dbReference>
<dbReference type="SMART" id="SM00225">
    <property type="entry name" value="BTB"/>
    <property type="match status" value="1"/>
</dbReference>
<dbReference type="Gene3D" id="3.30.160.60">
    <property type="entry name" value="Classic Zinc Finger"/>
    <property type="match status" value="4"/>
</dbReference>
<dbReference type="InterPro" id="IPR011333">
    <property type="entry name" value="SKP1/BTB/POZ_sf"/>
</dbReference>
<feature type="domain" description="C2H2-type" evidence="10">
    <location>
        <begin position="194"/>
        <end position="224"/>
    </location>
</feature>
<dbReference type="Pfam" id="PF02214">
    <property type="entry name" value="BTB_2"/>
    <property type="match status" value="1"/>
</dbReference>
<dbReference type="InterPro" id="IPR036236">
    <property type="entry name" value="Znf_C2H2_sf"/>
</dbReference>
<dbReference type="InterPro" id="IPR000210">
    <property type="entry name" value="BTB/POZ_dom"/>
</dbReference>
<keyword evidence="11" id="KW-1185">Reference proteome</keyword>
<evidence type="ECO:0000256" key="4">
    <source>
        <dbReference type="ARBA" id="ARBA00022771"/>
    </source>
</evidence>
<dbReference type="PROSITE" id="PS00028">
    <property type="entry name" value="ZINC_FINGER_C2H2_1"/>
    <property type="match status" value="3"/>
</dbReference>
<dbReference type="Gene3D" id="3.30.710.10">
    <property type="entry name" value="Potassium Channel Kv1.1, Chain A"/>
    <property type="match status" value="1"/>
</dbReference>
<evidence type="ECO:0000256" key="2">
    <source>
        <dbReference type="ARBA" id="ARBA00022723"/>
    </source>
</evidence>
<evidence type="ECO:0000259" key="10">
    <source>
        <dbReference type="PROSITE" id="PS50157"/>
    </source>
</evidence>
<feature type="domain" description="C2H2-type" evidence="10">
    <location>
        <begin position="291"/>
        <end position="319"/>
    </location>
</feature>
<keyword evidence="6" id="KW-0539">Nucleus</keyword>
<dbReference type="PANTHER" id="PTHR45718">
    <property type="entry name" value="TRANSCRIPTIONAL ACTIVATOR CUBITUS INTERRUPTUS"/>
    <property type="match status" value="1"/>
</dbReference>
<dbReference type="Pfam" id="PF23561">
    <property type="entry name" value="zf-C2H2_15"/>
    <property type="match status" value="1"/>
</dbReference>
<evidence type="ECO:0000256" key="1">
    <source>
        <dbReference type="ARBA" id="ARBA00004123"/>
    </source>
</evidence>
<name>A0A914D5S0_9BILA</name>
<comment type="subcellular location">
    <subcellularLocation>
        <location evidence="1">Nucleus</location>
    </subcellularLocation>
</comment>
<dbReference type="InterPro" id="IPR043359">
    <property type="entry name" value="GLI-like"/>
</dbReference>
<keyword evidence="3" id="KW-0677">Repeat</keyword>
<feature type="compositionally biased region" description="Low complexity" evidence="8">
    <location>
        <begin position="384"/>
        <end position="394"/>
    </location>
</feature>
<dbReference type="WBParaSite" id="ACRNAN_scaffold1896.g10076.t1">
    <property type="protein sequence ID" value="ACRNAN_scaffold1896.g10076.t1"/>
    <property type="gene ID" value="ACRNAN_scaffold1896.g10076"/>
</dbReference>
<evidence type="ECO:0000256" key="8">
    <source>
        <dbReference type="SAM" id="MobiDB-lite"/>
    </source>
</evidence>
<evidence type="ECO:0000259" key="9">
    <source>
        <dbReference type="PROSITE" id="PS50097"/>
    </source>
</evidence>
<feature type="domain" description="C2H2-type" evidence="10">
    <location>
        <begin position="261"/>
        <end position="290"/>
    </location>
</feature>
<evidence type="ECO:0000256" key="3">
    <source>
        <dbReference type="ARBA" id="ARBA00022737"/>
    </source>
</evidence>
<dbReference type="FunFam" id="3.30.160.60:FF:000532">
    <property type="entry name" value="GLIS family zinc finger 2"/>
    <property type="match status" value="1"/>
</dbReference>
<protein>
    <submittedName>
        <fullName evidence="12">Uncharacterized protein</fullName>
    </submittedName>
</protein>
<keyword evidence="2" id="KW-0479">Metal-binding</keyword>